<accession>A0A2M8GN30</accession>
<dbReference type="InterPro" id="IPR029017">
    <property type="entry name" value="Enolase-like_N"/>
</dbReference>
<evidence type="ECO:0000256" key="4">
    <source>
        <dbReference type="ARBA" id="ARBA00017068"/>
    </source>
</evidence>
<evidence type="ECO:0000256" key="11">
    <source>
        <dbReference type="PIRSR" id="PIRSR001400-3"/>
    </source>
</evidence>
<dbReference type="PROSITE" id="PS00164">
    <property type="entry name" value="ENOLASE"/>
    <property type="match status" value="1"/>
</dbReference>
<evidence type="ECO:0000256" key="10">
    <source>
        <dbReference type="PIRSR" id="PIRSR001400-1"/>
    </source>
</evidence>
<feature type="binding site" evidence="9 11">
    <location>
        <position position="321"/>
    </location>
    <ligand>
        <name>Mg(2+)</name>
        <dbReference type="ChEBI" id="CHEBI:18420"/>
    </ligand>
</feature>
<feature type="binding site" evidence="9 11">
    <location>
        <position position="251"/>
    </location>
    <ligand>
        <name>Mg(2+)</name>
        <dbReference type="ChEBI" id="CHEBI:18420"/>
    </ligand>
</feature>
<keyword evidence="8 9" id="KW-0456">Lyase</keyword>
<protein>
    <recommendedName>
        <fullName evidence="4 9">Enolase</fullName>
        <ecNumber evidence="3 9">4.2.1.11</ecNumber>
    </recommendedName>
    <alternativeName>
        <fullName evidence="9">2-phospho-D-glycerate hydro-lyase</fullName>
    </alternativeName>
    <alternativeName>
        <fullName evidence="9">2-phosphoglycerate dehydratase</fullName>
    </alternativeName>
</protein>
<dbReference type="GO" id="GO:0004634">
    <property type="term" value="F:phosphopyruvate hydratase activity"/>
    <property type="evidence" value="ECO:0007669"/>
    <property type="project" value="UniProtKB-UniRule"/>
</dbReference>
<dbReference type="GO" id="GO:0000015">
    <property type="term" value="C:phosphopyruvate hydratase complex"/>
    <property type="evidence" value="ECO:0007669"/>
    <property type="project" value="InterPro"/>
</dbReference>
<evidence type="ECO:0000256" key="2">
    <source>
        <dbReference type="ARBA" id="ARBA00009604"/>
    </source>
</evidence>
<dbReference type="SMART" id="SM01193">
    <property type="entry name" value="Enolase_N"/>
    <property type="match status" value="1"/>
</dbReference>
<feature type="binding site" evidence="9">
    <location>
        <position position="376"/>
    </location>
    <ligand>
        <name>(2R)-2-phosphoglycerate</name>
        <dbReference type="ChEBI" id="CHEBI:58289"/>
    </ligand>
</feature>
<dbReference type="GO" id="GO:0005576">
    <property type="term" value="C:extracellular region"/>
    <property type="evidence" value="ECO:0007669"/>
    <property type="project" value="UniProtKB-SubCell"/>
</dbReference>
<evidence type="ECO:0000256" key="9">
    <source>
        <dbReference type="HAMAP-Rule" id="MF_00318"/>
    </source>
</evidence>
<dbReference type="UniPathway" id="UPA00109">
    <property type="reaction ID" value="UER00187"/>
</dbReference>
<gene>
    <name evidence="9" type="primary">eno</name>
    <name evidence="14" type="ORF">CO007_01865</name>
</gene>
<dbReference type="Gene3D" id="3.30.390.10">
    <property type="entry name" value="Enolase-like, N-terminal domain"/>
    <property type="match status" value="1"/>
</dbReference>
<dbReference type="GO" id="GO:0006096">
    <property type="term" value="P:glycolytic process"/>
    <property type="evidence" value="ECO:0007669"/>
    <property type="project" value="UniProtKB-UniRule"/>
</dbReference>
<organism evidence="14 15">
    <name type="scientific">Candidatus Roizmanbacteria bacterium CG_4_8_14_3_um_filter_36_10</name>
    <dbReference type="NCBI Taxonomy" id="1974834"/>
    <lineage>
        <taxon>Bacteria</taxon>
        <taxon>Candidatus Roizmaniibacteriota</taxon>
    </lineage>
</organism>
<dbReference type="PRINTS" id="PR00148">
    <property type="entry name" value="ENOLASE"/>
</dbReference>
<dbReference type="SMART" id="SM01192">
    <property type="entry name" value="Enolase_C"/>
    <property type="match status" value="1"/>
</dbReference>
<comment type="subcellular location">
    <subcellularLocation>
        <location evidence="9">Cytoplasm</location>
    </subcellularLocation>
    <subcellularLocation>
        <location evidence="9">Secreted</location>
    </subcellularLocation>
    <subcellularLocation>
        <location evidence="9">Cell surface</location>
    </subcellularLocation>
    <text evidence="9">Fractions of enolase are present in both the cytoplasm and on the cell surface.</text>
</comment>
<comment type="catalytic activity">
    <reaction evidence="9">
        <text>(2R)-2-phosphoglycerate = phosphoenolpyruvate + H2O</text>
        <dbReference type="Rhea" id="RHEA:10164"/>
        <dbReference type="ChEBI" id="CHEBI:15377"/>
        <dbReference type="ChEBI" id="CHEBI:58289"/>
        <dbReference type="ChEBI" id="CHEBI:58702"/>
        <dbReference type="EC" id="4.2.1.11"/>
    </reaction>
</comment>
<dbReference type="InterPro" id="IPR000941">
    <property type="entry name" value="Enolase"/>
</dbReference>
<evidence type="ECO:0000256" key="3">
    <source>
        <dbReference type="ARBA" id="ARBA00012058"/>
    </source>
</evidence>
<comment type="pathway">
    <text evidence="1 9">Carbohydrate degradation; glycolysis; pyruvate from D-glyceraldehyde 3-phosphate: step 4/5.</text>
</comment>
<dbReference type="GO" id="GO:0000287">
    <property type="term" value="F:magnesium ion binding"/>
    <property type="evidence" value="ECO:0007669"/>
    <property type="project" value="UniProtKB-UniRule"/>
</dbReference>
<evidence type="ECO:0000313" key="15">
    <source>
        <dbReference type="Proteomes" id="UP000229370"/>
    </source>
</evidence>
<feature type="binding site" evidence="9">
    <location>
        <position position="172"/>
    </location>
    <ligand>
        <name>(2R)-2-phosphoglycerate</name>
        <dbReference type="ChEBI" id="CHEBI:58289"/>
    </ligand>
</feature>
<comment type="similarity">
    <text evidence="2 9">Belongs to the enolase family.</text>
</comment>
<feature type="domain" description="Enolase C-terminal TIM barrel" evidence="12">
    <location>
        <begin position="148"/>
        <end position="423"/>
    </location>
</feature>
<dbReference type="NCBIfam" id="TIGR01060">
    <property type="entry name" value="eno"/>
    <property type="match status" value="1"/>
</dbReference>
<evidence type="ECO:0000256" key="6">
    <source>
        <dbReference type="ARBA" id="ARBA00022842"/>
    </source>
</evidence>
<dbReference type="InterPro" id="IPR020809">
    <property type="entry name" value="Enolase_CS"/>
</dbReference>
<dbReference type="CDD" id="cd03313">
    <property type="entry name" value="enolase"/>
    <property type="match status" value="1"/>
</dbReference>
<dbReference type="Pfam" id="PF00113">
    <property type="entry name" value="Enolase_C"/>
    <property type="match status" value="1"/>
</dbReference>
<dbReference type="SUPFAM" id="SSF51604">
    <property type="entry name" value="Enolase C-terminal domain-like"/>
    <property type="match status" value="1"/>
</dbReference>
<feature type="binding site" evidence="9">
    <location>
        <position position="375"/>
    </location>
    <ligand>
        <name>(2R)-2-phosphoglycerate</name>
        <dbReference type="ChEBI" id="CHEBI:58289"/>
    </ligand>
</feature>
<evidence type="ECO:0000259" key="12">
    <source>
        <dbReference type="SMART" id="SM01192"/>
    </source>
</evidence>
<dbReference type="PIRSF" id="PIRSF001400">
    <property type="entry name" value="Enolase"/>
    <property type="match status" value="1"/>
</dbReference>
<keyword evidence="9 11" id="KW-0479">Metal-binding</keyword>
<dbReference type="InterPro" id="IPR036849">
    <property type="entry name" value="Enolase-like_C_sf"/>
</dbReference>
<feature type="active site" description="Proton acceptor" evidence="9 10">
    <location>
        <position position="346"/>
    </location>
</feature>
<name>A0A2M8GN30_9BACT</name>
<evidence type="ECO:0000313" key="14">
    <source>
        <dbReference type="EMBL" id="PJC81980.1"/>
    </source>
</evidence>
<dbReference type="Pfam" id="PF03952">
    <property type="entry name" value="Enolase_N"/>
    <property type="match status" value="1"/>
</dbReference>
<dbReference type="PANTHER" id="PTHR11902">
    <property type="entry name" value="ENOLASE"/>
    <property type="match status" value="1"/>
</dbReference>
<comment type="caution">
    <text evidence="14">The sequence shown here is derived from an EMBL/GenBank/DDBJ whole genome shotgun (WGS) entry which is preliminary data.</text>
</comment>
<dbReference type="PANTHER" id="PTHR11902:SF1">
    <property type="entry name" value="ENOLASE"/>
    <property type="match status" value="1"/>
</dbReference>
<feature type="binding site" evidence="9 11">
    <location>
        <position position="294"/>
    </location>
    <ligand>
        <name>Mg(2+)</name>
        <dbReference type="ChEBI" id="CHEBI:18420"/>
    </ligand>
</feature>
<evidence type="ECO:0000256" key="1">
    <source>
        <dbReference type="ARBA" id="ARBA00005031"/>
    </source>
</evidence>
<evidence type="ECO:0000256" key="8">
    <source>
        <dbReference type="ARBA" id="ARBA00023239"/>
    </source>
</evidence>
<feature type="domain" description="Enolase N-terminal" evidence="13">
    <location>
        <begin position="4"/>
        <end position="134"/>
    </location>
</feature>
<dbReference type="Proteomes" id="UP000229370">
    <property type="component" value="Unassembled WGS sequence"/>
</dbReference>
<keyword evidence="14" id="KW-0670">Pyruvate</keyword>
<dbReference type="SFLD" id="SFLDS00001">
    <property type="entry name" value="Enolase"/>
    <property type="match status" value="1"/>
</dbReference>
<keyword evidence="6 9" id="KW-0460">Magnesium</keyword>
<feature type="binding site" evidence="9">
    <location>
        <position position="346"/>
    </location>
    <ligand>
        <name>(2R)-2-phosphoglycerate</name>
        <dbReference type="ChEBI" id="CHEBI:58289"/>
    </ligand>
</feature>
<dbReference type="InterPro" id="IPR020811">
    <property type="entry name" value="Enolase_N"/>
</dbReference>
<dbReference type="EC" id="4.2.1.11" evidence="3 9"/>
<comment type="cofactor">
    <cofactor evidence="11">
        <name>Mg(2+)</name>
        <dbReference type="ChEBI" id="CHEBI:18420"/>
    </cofactor>
    <text evidence="11">Mg(2+) is required for catalysis and for stabilizing the dimer.</text>
</comment>
<keyword evidence="7 9" id="KW-0324">Glycolysis</keyword>
<keyword evidence="9" id="KW-0963">Cytoplasm</keyword>
<comment type="cofactor">
    <cofactor evidence="9">
        <name>Mg(2+)</name>
        <dbReference type="ChEBI" id="CHEBI:18420"/>
    </cofactor>
    <text evidence="9">Binds a second Mg(2+) ion via substrate during catalysis.</text>
</comment>
<evidence type="ECO:0000256" key="5">
    <source>
        <dbReference type="ARBA" id="ARBA00022525"/>
    </source>
</evidence>
<dbReference type="GO" id="GO:0009986">
    <property type="term" value="C:cell surface"/>
    <property type="evidence" value="ECO:0007669"/>
    <property type="project" value="UniProtKB-SubCell"/>
</dbReference>
<dbReference type="EMBL" id="PFQK01000035">
    <property type="protein sequence ID" value="PJC81980.1"/>
    <property type="molecule type" value="Genomic_DNA"/>
</dbReference>
<comment type="function">
    <text evidence="9">Catalyzes the reversible conversion of 2-phosphoglycerate (2-PG) into phosphoenolpyruvate (PEP). It is essential for the degradation of carbohydrates via glycolysis.</text>
</comment>
<feature type="binding site" evidence="9">
    <location>
        <position position="397"/>
    </location>
    <ligand>
        <name>(2R)-2-phosphoglycerate</name>
        <dbReference type="ChEBI" id="CHEBI:58289"/>
    </ligand>
</feature>
<sequence>MSKIKKIIAYEVIDSRSFPTLEGRLTLDNGIEVVSSVPSGTSIGKYEAVELRDGDDNRFSGQGVTRAAGFINDLIGPKLINVSPSKQIDIDNWLIKADGTNNKSRLGANTTLLISELVTKAAAKEKQLPLFRYINELYHSTYREEITIELIPSPLFNLINGGKHGSNNLDIQEFWVILSSNYSFGKAYQMGVELFHELKEILNSREVSTTVGDEGGFSPSLVANIDALEILSEAIIGRRLKLGLDIFLGLDVAANYFFHNDRYQVRDIPHPAKPSEFIEFLNTLVQKYSILVLEDGLNEDSWDDWVKLSNRVSKEIYLAGDDLLATNKEKLTKAIKMHACNTIIIKPNQIGTISETLSVINLARKNKFNYIVAHRSGETNDSFIADFAVGVQSDFIKFGAPCRGERVAKYNRLWQIEREELKI</sequence>
<dbReference type="HAMAP" id="MF_00318">
    <property type="entry name" value="Enolase"/>
    <property type="match status" value="1"/>
</dbReference>
<dbReference type="AlphaFoldDB" id="A0A2M8GN30"/>
<dbReference type="SFLD" id="SFLDG00178">
    <property type="entry name" value="enolase"/>
    <property type="match status" value="1"/>
</dbReference>
<keyword evidence="5 9" id="KW-0964">Secreted</keyword>
<dbReference type="SUPFAM" id="SSF54826">
    <property type="entry name" value="Enolase N-terminal domain-like"/>
    <property type="match status" value="1"/>
</dbReference>
<reference evidence="15" key="1">
    <citation type="submission" date="2017-09" db="EMBL/GenBank/DDBJ databases">
        <title>Depth-based differentiation of microbial function through sediment-hosted aquifers and enrichment of novel symbionts in the deep terrestrial subsurface.</title>
        <authorList>
            <person name="Probst A.J."/>
            <person name="Ladd B."/>
            <person name="Jarett J.K."/>
            <person name="Geller-Mcgrath D.E."/>
            <person name="Sieber C.M.K."/>
            <person name="Emerson J.B."/>
            <person name="Anantharaman K."/>
            <person name="Thomas B.C."/>
            <person name="Malmstrom R."/>
            <person name="Stieglmeier M."/>
            <person name="Klingl A."/>
            <person name="Woyke T."/>
            <person name="Ryan C.M."/>
            <person name="Banfield J.F."/>
        </authorList>
    </citation>
    <scope>NUCLEOTIDE SEQUENCE [LARGE SCALE GENOMIC DNA]</scope>
</reference>
<dbReference type="InterPro" id="IPR020810">
    <property type="entry name" value="Enolase_C"/>
</dbReference>
<evidence type="ECO:0000259" key="13">
    <source>
        <dbReference type="SMART" id="SM01193"/>
    </source>
</evidence>
<evidence type="ECO:0000256" key="7">
    <source>
        <dbReference type="ARBA" id="ARBA00023152"/>
    </source>
</evidence>
<proteinExistence type="inferred from homology"/>
<dbReference type="Gene3D" id="3.20.20.120">
    <property type="entry name" value="Enolase-like C-terminal domain"/>
    <property type="match status" value="1"/>
</dbReference>
<feature type="active site" description="Proton donor" evidence="9 10">
    <location>
        <position position="214"/>
    </location>
</feature>
<dbReference type="SFLD" id="SFLDF00002">
    <property type="entry name" value="enolase"/>
    <property type="match status" value="1"/>
</dbReference>